<evidence type="ECO:0000256" key="5">
    <source>
        <dbReference type="ARBA" id="ARBA00022833"/>
    </source>
</evidence>
<feature type="domain" description="C2H2-type" evidence="9">
    <location>
        <begin position="345"/>
        <end position="372"/>
    </location>
</feature>
<dbReference type="InterPro" id="IPR050331">
    <property type="entry name" value="Zinc_finger"/>
</dbReference>
<evidence type="ECO:0000256" key="6">
    <source>
        <dbReference type="ARBA" id="ARBA00023242"/>
    </source>
</evidence>
<dbReference type="InterPro" id="IPR036236">
    <property type="entry name" value="Znf_C2H2_sf"/>
</dbReference>
<reference evidence="10" key="2">
    <citation type="submission" date="2025-09" db="UniProtKB">
        <authorList>
            <consortium name="Ensembl"/>
        </authorList>
    </citation>
    <scope>IDENTIFICATION</scope>
</reference>
<feature type="domain" description="C2H2-type" evidence="9">
    <location>
        <begin position="373"/>
        <end position="400"/>
    </location>
</feature>
<evidence type="ECO:0000256" key="3">
    <source>
        <dbReference type="ARBA" id="ARBA00022737"/>
    </source>
</evidence>
<keyword evidence="6" id="KW-0539">Nucleus</keyword>
<name>A0A3Q3WZC7_MOLML</name>
<organism evidence="10 11">
    <name type="scientific">Mola mola</name>
    <name type="common">Ocean sunfish</name>
    <name type="synonym">Tetraodon mola</name>
    <dbReference type="NCBI Taxonomy" id="94237"/>
    <lineage>
        <taxon>Eukaryota</taxon>
        <taxon>Metazoa</taxon>
        <taxon>Chordata</taxon>
        <taxon>Craniata</taxon>
        <taxon>Vertebrata</taxon>
        <taxon>Euteleostomi</taxon>
        <taxon>Actinopterygii</taxon>
        <taxon>Neopterygii</taxon>
        <taxon>Teleostei</taxon>
        <taxon>Neoteleostei</taxon>
        <taxon>Acanthomorphata</taxon>
        <taxon>Eupercaria</taxon>
        <taxon>Tetraodontiformes</taxon>
        <taxon>Molidae</taxon>
        <taxon>Mola</taxon>
    </lineage>
</organism>
<dbReference type="GO" id="GO:0010468">
    <property type="term" value="P:regulation of gene expression"/>
    <property type="evidence" value="ECO:0007669"/>
    <property type="project" value="TreeGrafter"/>
</dbReference>
<dbReference type="Ensembl" id="ENSMMOT00000018340.1">
    <property type="protein sequence ID" value="ENSMMOP00000018047.1"/>
    <property type="gene ID" value="ENSMMOG00000013684.1"/>
</dbReference>
<keyword evidence="11" id="KW-1185">Reference proteome</keyword>
<reference evidence="10" key="1">
    <citation type="submission" date="2025-08" db="UniProtKB">
        <authorList>
            <consortium name="Ensembl"/>
        </authorList>
    </citation>
    <scope>IDENTIFICATION</scope>
</reference>
<evidence type="ECO:0000256" key="8">
    <source>
        <dbReference type="SAM" id="MobiDB-lite"/>
    </source>
</evidence>
<dbReference type="SMART" id="SM00355">
    <property type="entry name" value="ZnF_C2H2"/>
    <property type="match status" value="4"/>
</dbReference>
<evidence type="ECO:0000256" key="7">
    <source>
        <dbReference type="PROSITE-ProRule" id="PRU00042"/>
    </source>
</evidence>
<dbReference type="PROSITE" id="PS50157">
    <property type="entry name" value="ZINC_FINGER_C2H2_2"/>
    <property type="match status" value="4"/>
</dbReference>
<feature type="region of interest" description="Disordered" evidence="8">
    <location>
        <begin position="393"/>
        <end position="412"/>
    </location>
</feature>
<evidence type="ECO:0000256" key="1">
    <source>
        <dbReference type="ARBA" id="ARBA00004123"/>
    </source>
</evidence>
<evidence type="ECO:0000256" key="2">
    <source>
        <dbReference type="ARBA" id="ARBA00022723"/>
    </source>
</evidence>
<dbReference type="GO" id="GO:0005634">
    <property type="term" value="C:nucleus"/>
    <property type="evidence" value="ECO:0007669"/>
    <property type="project" value="UniProtKB-SubCell"/>
</dbReference>
<dbReference type="SUPFAM" id="SSF57667">
    <property type="entry name" value="beta-beta-alpha zinc fingers"/>
    <property type="match status" value="2"/>
</dbReference>
<dbReference type="InterPro" id="IPR013087">
    <property type="entry name" value="Znf_C2H2_type"/>
</dbReference>
<keyword evidence="5" id="KW-0862">Zinc</keyword>
<feature type="region of interest" description="Disordered" evidence="8">
    <location>
        <begin position="260"/>
        <end position="279"/>
    </location>
</feature>
<evidence type="ECO:0000259" key="9">
    <source>
        <dbReference type="PROSITE" id="PS50157"/>
    </source>
</evidence>
<protein>
    <recommendedName>
        <fullName evidence="9">C2H2-type domain-containing protein</fullName>
    </recommendedName>
</protein>
<evidence type="ECO:0000313" key="11">
    <source>
        <dbReference type="Proteomes" id="UP000261620"/>
    </source>
</evidence>
<feature type="compositionally biased region" description="Basic and acidic residues" evidence="8">
    <location>
        <begin position="74"/>
        <end position="83"/>
    </location>
</feature>
<keyword evidence="4 7" id="KW-0863">Zinc-finger</keyword>
<dbReference type="OMA" id="EYSSICK"/>
<keyword evidence="3" id="KW-0677">Repeat</keyword>
<dbReference type="Gene3D" id="3.30.160.60">
    <property type="entry name" value="Classic Zinc Finger"/>
    <property type="match status" value="2"/>
</dbReference>
<feature type="domain" description="C2H2-type" evidence="9">
    <location>
        <begin position="316"/>
        <end position="344"/>
    </location>
</feature>
<keyword evidence="2" id="KW-0479">Metal-binding</keyword>
<dbReference type="PANTHER" id="PTHR16515">
    <property type="entry name" value="PR DOMAIN ZINC FINGER PROTEIN"/>
    <property type="match status" value="1"/>
</dbReference>
<feature type="region of interest" description="Disordered" evidence="8">
    <location>
        <begin position="199"/>
        <end position="251"/>
    </location>
</feature>
<dbReference type="PANTHER" id="PTHR16515:SF66">
    <property type="entry name" value="C2H2-TYPE DOMAIN-CONTAINING PROTEIN"/>
    <property type="match status" value="1"/>
</dbReference>
<dbReference type="GO" id="GO:0008270">
    <property type="term" value="F:zinc ion binding"/>
    <property type="evidence" value="ECO:0007669"/>
    <property type="project" value="UniProtKB-KW"/>
</dbReference>
<feature type="region of interest" description="Disordered" evidence="8">
    <location>
        <begin position="38"/>
        <end position="186"/>
    </location>
</feature>
<dbReference type="PROSITE" id="PS00028">
    <property type="entry name" value="ZINC_FINGER_C2H2_1"/>
    <property type="match status" value="3"/>
</dbReference>
<feature type="domain" description="C2H2-type" evidence="9">
    <location>
        <begin position="288"/>
        <end position="315"/>
    </location>
</feature>
<dbReference type="Pfam" id="PF00096">
    <property type="entry name" value="zf-C2H2"/>
    <property type="match status" value="2"/>
</dbReference>
<dbReference type="Proteomes" id="UP000261620">
    <property type="component" value="Unplaced"/>
</dbReference>
<dbReference type="STRING" id="94237.ENSMMOP00000018047"/>
<evidence type="ECO:0000313" key="10">
    <source>
        <dbReference type="Ensembl" id="ENSMMOP00000018047.1"/>
    </source>
</evidence>
<sequence>MKQDLLVSHDKHLLAYNGNSLSGQDAIIDGLDLNADKQEHDQSELTELPSEATSSFHQEISPVESVPSAVPARETIKNNHCDKGTVLSTGSTDTLSDKTPPPMMLRKRKTTSIINNQAKEESHCNKSPNPLEKSESLLCSRPATAPTKKRQLRKMSSVTQKEDPGITCDHSEISGNSPAERSTVDVPELTKDLLVTLNESPEPHQDDQGVPPDEGQTGRTSTLPRVESGKEEAADMYSPPPSPGSANPSVHEDFEVVAPTPNSASDWISQQPSGLQSQFRPKPIRTSFSCCRCELEFRFLGLYLDHLREHAAQAPFICLLCSDTFATAENLSTHISDCHNQPDFLKCSTCGKNFSTLRNLKKHKLLHKGTSSHHCVSCNASFSSRSALKTHLKTHGTRPSVPRPAGLWRDGF</sequence>
<evidence type="ECO:0000256" key="4">
    <source>
        <dbReference type="ARBA" id="ARBA00022771"/>
    </source>
</evidence>
<accession>A0A3Q3WZC7</accession>
<feature type="compositionally biased region" description="Basic and acidic residues" evidence="8">
    <location>
        <begin position="160"/>
        <end position="172"/>
    </location>
</feature>
<proteinExistence type="predicted"/>
<comment type="subcellular location">
    <subcellularLocation>
        <location evidence="1">Nucleus</location>
    </subcellularLocation>
</comment>
<dbReference type="AlphaFoldDB" id="A0A3Q3WZC7"/>